<feature type="domain" description="Insertion element IS150 protein InsJ-like helix-turn-helix" evidence="3">
    <location>
        <begin position="63"/>
        <end position="114"/>
    </location>
</feature>
<dbReference type="AlphaFoldDB" id="A0A9D1LMT4"/>
<dbReference type="InterPro" id="IPR052057">
    <property type="entry name" value="IS150/IS1296_orfA-like"/>
</dbReference>
<dbReference type="PANTHER" id="PTHR33795:SF1">
    <property type="entry name" value="INSERTION ELEMENT IS150 PROTEIN INSJ"/>
    <property type="match status" value="1"/>
</dbReference>
<name>A0A9D1LMT4_9FIRM</name>
<feature type="compositionally biased region" description="Basic residues" evidence="2">
    <location>
        <begin position="112"/>
        <end position="121"/>
    </location>
</feature>
<protein>
    <submittedName>
        <fullName evidence="4">Helix-turn-helix domain-containing protein</fullName>
    </submittedName>
</protein>
<dbReference type="InterPro" id="IPR009057">
    <property type="entry name" value="Homeodomain-like_sf"/>
</dbReference>
<dbReference type="InterPro" id="IPR055247">
    <property type="entry name" value="InsJ-like_HTH"/>
</dbReference>
<dbReference type="EMBL" id="DVMV01000004">
    <property type="protein sequence ID" value="HIU44715.1"/>
    <property type="molecule type" value="Genomic_DNA"/>
</dbReference>
<accession>A0A9D1LMT4</accession>
<evidence type="ECO:0000313" key="4">
    <source>
        <dbReference type="EMBL" id="HIU44715.1"/>
    </source>
</evidence>
<sequence>MRYTKEFKLECIRKYKAGERIDDPGGCRHKTFWGTVLEWVRIYDAMGEIGLEHKKPKRSWQDKLGMIERVSNGESIKSVAISNGIKGCLLSRWCRIYRKSGIDGLKLDRRGRPAKTMKKPKTSSGSEAKEGLEKEIEYLRAENEYLKKLNALVQKRKGRQPKRKQRLSSN</sequence>
<dbReference type="SUPFAM" id="SSF46689">
    <property type="entry name" value="Homeodomain-like"/>
    <property type="match status" value="1"/>
</dbReference>
<organism evidence="4 5">
    <name type="scientific">Candidatus Alloenteromonas pullicola</name>
    <dbReference type="NCBI Taxonomy" id="2840784"/>
    <lineage>
        <taxon>Bacteria</taxon>
        <taxon>Bacillati</taxon>
        <taxon>Bacillota</taxon>
        <taxon>Bacillota incertae sedis</taxon>
        <taxon>Candidatus Alloenteromonas</taxon>
    </lineage>
</organism>
<dbReference type="Gene3D" id="1.10.10.10">
    <property type="entry name" value="Winged helix-like DNA-binding domain superfamily/Winged helix DNA-binding domain"/>
    <property type="match status" value="1"/>
</dbReference>
<comment type="caution">
    <text evidence="4">The sequence shown here is derived from an EMBL/GenBank/DDBJ whole genome shotgun (WGS) entry which is preliminary data.</text>
</comment>
<reference evidence="4" key="1">
    <citation type="submission" date="2020-10" db="EMBL/GenBank/DDBJ databases">
        <authorList>
            <person name="Gilroy R."/>
        </authorList>
    </citation>
    <scope>NUCLEOTIDE SEQUENCE</scope>
    <source>
        <strain evidence="4">ChiGjej1B1-22543</strain>
    </source>
</reference>
<gene>
    <name evidence="4" type="ORF">IAC52_00230</name>
</gene>
<evidence type="ECO:0000256" key="2">
    <source>
        <dbReference type="SAM" id="MobiDB-lite"/>
    </source>
</evidence>
<evidence type="ECO:0000313" key="5">
    <source>
        <dbReference type="Proteomes" id="UP000824070"/>
    </source>
</evidence>
<comment type="similarity">
    <text evidence="1">Belongs to the IS150/IS1296 orfA family.</text>
</comment>
<dbReference type="InterPro" id="IPR036388">
    <property type="entry name" value="WH-like_DNA-bd_sf"/>
</dbReference>
<dbReference type="Proteomes" id="UP000824070">
    <property type="component" value="Unassembled WGS sequence"/>
</dbReference>
<evidence type="ECO:0000256" key="1">
    <source>
        <dbReference type="ARBA" id="ARBA00038232"/>
    </source>
</evidence>
<evidence type="ECO:0000259" key="3">
    <source>
        <dbReference type="Pfam" id="PF13518"/>
    </source>
</evidence>
<reference evidence="4" key="2">
    <citation type="journal article" date="2021" name="PeerJ">
        <title>Extensive microbial diversity within the chicken gut microbiome revealed by metagenomics and culture.</title>
        <authorList>
            <person name="Gilroy R."/>
            <person name="Ravi A."/>
            <person name="Getino M."/>
            <person name="Pursley I."/>
            <person name="Horton D.L."/>
            <person name="Alikhan N.F."/>
            <person name="Baker D."/>
            <person name="Gharbi K."/>
            <person name="Hall N."/>
            <person name="Watson M."/>
            <person name="Adriaenssens E.M."/>
            <person name="Foster-Nyarko E."/>
            <person name="Jarju S."/>
            <person name="Secka A."/>
            <person name="Antonio M."/>
            <person name="Oren A."/>
            <person name="Chaudhuri R.R."/>
            <person name="La Ragione R."/>
            <person name="Hildebrand F."/>
            <person name="Pallen M.J."/>
        </authorList>
    </citation>
    <scope>NUCLEOTIDE SEQUENCE</scope>
    <source>
        <strain evidence="4">ChiGjej1B1-22543</strain>
    </source>
</reference>
<proteinExistence type="inferred from homology"/>
<feature type="region of interest" description="Disordered" evidence="2">
    <location>
        <begin position="108"/>
        <end position="130"/>
    </location>
</feature>
<dbReference type="Pfam" id="PF13518">
    <property type="entry name" value="HTH_28"/>
    <property type="match status" value="1"/>
</dbReference>
<dbReference type="PANTHER" id="PTHR33795">
    <property type="entry name" value="INSERTION ELEMENT IS150 PROTEIN INSJ"/>
    <property type="match status" value="1"/>
</dbReference>